<reference evidence="3 4" key="1">
    <citation type="journal article" date="2010" name="Nat. Biotechnol.">
        <title>Genome sequence of the model mushroom Schizophyllum commune.</title>
        <authorList>
            <person name="Ohm R.A."/>
            <person name="de Jong J.F."/>
            <person name="Lugones L.G."/>
            <person name="Aerts A."/>
            <person name="Kothe E."/>
            <person name="Stajich J.E."/>
            <person name="de Vries R.P."/>
            <person name="Record E."/>
            <person name="Levasseur A."/>
            <person name="Baker S.E."/>
            <person name="Bartholomew K.A."/>
            <person name="Coutinho P.M."/>
            <person name="Erdmann S."/>
            <person name="Fowler T.J."/>
            <person name="Gathman A.C."/>
            <person name="Lombard V."/>
            <person name="Henrissat B."/>
            <person name="Knabe N."/>
            <person name="Kuees U."/>
            <person name="Lilly W.W."/>
            <person name="Lindquist E."/>
            <person name="Lucas S."/>
            <person name="Magnuson J.K."/>
            <person name="Piumi F."/>
            <person name="Raudaskoski M."/>
            <person name="Salamov A."/>
            <person name="Schmutz J."/>
            <person name="Schwarze F.W.M.R."/>
            <person name="vanKuyk P.A."/>
            <person name="Horton J.S."/>
            <person name="Grigoriev I.V."/>
            <person name="Woesten H.A.B."/>
        </authorList>
    </citation>
    <scope>NUCLEOTIDE SEQUENCE [LARGE SCALE GENOMIC DNA]</scope>
    <source>
        <strain evidence="4">H4-8 / FGSC 9210</strain>
    </source>
</reference>
<dbReference type="InterPro" id="IPR008414">
    <property type="entry name" value="HBL"/>
</dbReference>
<dbReference type="HOGENOM" id="CLU_054251_0_0_1"/>
<dbReference type="Pfam" id="PF05791">
    <property type="entry name" value="Bacillus_HBL"/>
    <property type="match status" value="1"/>
</dbReference>
<dbReference type="GeneID" id="9596442"/>
<evidence type="ECO:0000256" key="1">
    <source>
        <dbReference type="SAM" id="Coils"/>
    </source>
</evidence>
<dbReference type="GO" id="GO:0016020">
    <property type="term" value="C:membrane"/>
    <property type="evidence" value="ECO:0007669"/>
    <property type="project" value="InterPro"/>
</dbReference>
<evidence type="ECO:0000313" key="4">
    <source>
        <dbReference type="Proteomes" id="UP000007431"/>
    </source>
</evidence>
<dbReference type="RefSeq" id="XP_003031911.1">
    <property type="nucleotide sequence ID" value="XM_003031865.1"/>
</dbReference>
<keyword evidence="2" id="KW-0472">Membrane</keyword>
<evidence type="ECO:0000256" key="2">
    <source>
        <dbReference type="SAM" id="Phobius"/>
    </source>
</evidence>
<dbReference type="Proteomes" id="UP000007431">
    <property type="component" value="Unassembled WGS sequence"/>
</dbReference>
<accession>D8Q5Q7</accession>
<evidence type="ECO:0008006" key="5">
    <source>
        <dbReference type="Google" id="ProtNLM"/>
    </source>
</evidence>
<dbReference type="CDD" id="cd22656">
    <property type="entry name" value="ClyA_Cry6Aa-like"/>
    <property type="match status" value="1"/>
</dbReference>
<gene>
    <name evidence="3" type="ORF">SCHCODRAFT_82345</name>
</gene>
<dbReference type="eggNOG" id="ENOG502SN23">
    <property type="taxonomic scope" value="Eukaryota"/>
</dbReference>
<proteinExistence type="predicted"/>
<dbReference type="OrthoDB" id="4494488at2759"/>
<dbReference type="KEGG" id="scm:SCHCO_02732293"/>
<keyword evidence="2" id="KW-0812">Transmembrane</keyword>
<feature type="coiled-coil region" evidence="1">
    <location>
        <begin position="144"/>
        <end position="221"/>
    </location>
</feature>
<dbReference type="EMBL" id="GL377306">
    <property type="protein sequence ID" value="EFI97008.1"/>
    <property type="molecule type" value="Genomic_DNA"/>
</dbReference>
<organism evidence="4">
    <name type="scientific">Schizophyllum commune (strain H4-8 / FGSC 9210)</name>
    <name type="common">Split gill fungus</name>
    <dbReference type="NCBI Taxonomy" id="578458"/>
    <lineage>
        <taxon>Eukaryota</taxon>
        <taxon>Fungi</taxon>
        <taxon>Dikarya</taxon>
        <taxon>Basidiomycota</taxon>
        <taxon>Agaricomycotina</taxon>
        <taxon>Agaricomycetes</taxon>
        <taxon>Agaricomycetidae</taxon>
        <taxon>Agaricales</taxon>
        <taxon>Schizophyllaceae</taxon>
        <taxon>Schizophyllum</taxon>
    </lineage>
</organism>
<dbReference type="VEuPathDB" id="FungiDB:SCHCODRAFT_02732293"/>
<dbReference type="Gene3D" id="1.20.1170.10">
    <property type="match status" value="1"/>
</dbReference>
<feature type="transmembrane region" description="Helical" evidence="2">
    <location>
        <begin position="228"/>
        <end position="249"/>
    </location>
</feature>
<dbReference type="SUPFAM" id="SSF58100">
    <property type="entry name" value="Bacterial hemolysins"/>
    <property type="match status" value="1"/>
</dbReference>
<dbReference type="AlphaFoldDB" id="D8Q5Q7"/>
<keyword evidence="2" id="KW-1133">Transmembrane helix</keyword>
<keyword evidence="1" id="KW-0175">Coiled coil</keyword>
<protein>
    <recommendedName>
        <fullName evidence="5">Pesticidal crystal protein cry6Aa</fullName>
    </recommendedName>
</protein>
<name>D8Q5Q7_SCHCM</name>
<dbReference type="NCBIfam" id="NF033928">
    <property type="entry name" value="alph_xenorhab_A"/>
    <property type="match status" value="1"/>
</dbReference>
<keyword evidence="4" id="KW-1185">Reference proteome</keyword>
<sequence>MSSDSDIDMEPKGLVNDDGNYILQHDDIANLLKYVWSGVLLPVTEDAYTQRLQLSDDTAGKLSDVIKPLVAAYAVAQTNCQVFKDKTYPGIVDLSSDVYNYAQNAGGTVEDSYYVNIISWIKQLSQSTDKDEQEDLHGAIDAVIDQQLEAIQALQDRADAAVGELAKFEDQSEKDQDALTTRSNAVKDKATAEVGNLDDLNAKLKEYRDELTDDLKEYEHDKLVEETSAAYCWIGLFGLIAAAAVASVYGDKAAKMAKRIDEVRQLIRDWEAKVRDETRLISDLGAISTDVGNVLTLIKPAIAVIQKMIGVWTAIANDLKNLKDTVNKDFKIANEIVARMEATKLVDKWNDLAESVDKYRQAAFVSDVSTATLDDLSAQLHEQATR</sequence>
<dbReference type="InParanoid" id="D8Q5Q7"/>
<evidence type="ECO:0000313" key="3">
    <source>
        <dbReference type="EMBL" id="EFI97008.1"/>
    </source>
</evidence>
<dbReference type="OMA" id="AYPENDH"/>
<feature type="coiled-coil region" evidence="1">
    <location>
        <begin position="253"/>
        <end position="280"/>
    </location>
</feature>